<evidence type="ECO:0000313" key="2">
    <source>
        <dbReference type="Proteomes" id="UP001379235"/>
    </source>
</evidence>
<dbReference type="RefSeq" id="WP_339964110.1">
    <property type="nucleotide sequence ID" value="NZ_JBBHJY010000001.1"/>
</dbReference>
<dbReference type="EMBL" id="JBBHJY010000001">
    <property type="protein sequence ID" value="MEJ6008545.1"/>
    <property type="molecule type" value="Genomic_DNA"/>
</dbReference>
<proteinExistence type="predicted"/>
<dbReference type="Proteomes" id="UP001379235">
    <property type="component" value="Unassembled WGS sequence"/>
</dbReference>
<name>A0ABU8S402_9SPHN</name>
<sequence length="132" mass="15012">MIIVGHPAEVSGAMERISHYFACVAELGVEGEEADRFLCPIEILSGFVTPLHLLTGLPVKFNEKWPAILESFNRDANDWREVGNLAGTADFRQIQMFIYNCWMLWGAKRADLHLPQLAFAVLGDPVRLWRRE</sequence>
<comment type="caution">
    <text evidence="1">The sequence shown here is derived from an EMBL/GenBank/DDBJ whole genome shotgun (WGS) entry which is preliminary data.</text>
</comment>
<keyword evidence="2" id="KW-1185">Reference proteome</keyword>
<accession>A0ABU8S402</accession>
<protein>
    <submittedName>
        <fullName evidence="1">Uncharacterized protein</fullName>
    </submittedName>
</protein>
<gene>
    <name evidence="1" type="ORF">WG900_01280</name>
</gene>
<evidence type="ECO:0000313" key="1">
    <source>
        <dbReference type="EMBL" id="MEJ6008545.1"/>
    </source>
</evidence>
<organism evidence="1 2">
    <name type="scientific">Novosphingobium aquae</name>
    <dbReference type="NCBI Taxonomy" id="3133435"/>
    <lineage>
        <taxon>Bacteria</taxon>
        <taxon>Pseudomonadati</taxon>
        <taxon>Pseudomonadota</taxon>
        <taxon>Alphaproteobacteria</taxon>
        <taxon>Sphingomonadales</taxon>
        <taxon>Sphingomonadaceae</taxon>
        <taxon>Novosphingobium</taxon>
    </lineage>
</organism>
<reference evidence="1 2" key="1">
    <citation type="submission" date="2024-03" db="EMBL/GenBank/DDBJ databases">
        <authorList>
            <person name="Jo J.-H."/>
        </authorList>
    </citation>
    <scope>NUCLEOTIDE SEQUENCE [LARGE SCALE GENOMIC DNA]</scope>
    <source>
        <strain evidence="1 2">AS3R-12</strain>
    </source>
</reference>